<dbReference type="Proteomes" id="UP000265618">
    <property type="component" value="Unassembled WGS sequence"/>
</dbReference>
<comment type="caution">
    <text evidence="1">The sequence shown here is derived from an EMBL/GenBank/DDBJ whole genome shotgun (WGS) entry which is preliminary data.</text>
</comment>
<dbReference type="EMBL" id="BDIP01002352">
    <property type="protein sequence ID" value="GIQ86160.1"/>
    <property type="molecule type" value="Genomic_DNA"/>
</dbReference>
<evidence type="ECO:0000313" key="1">
    <source>
        <dbReference type="EMBL" id="GIQ86160.1"/>
    </source>
</evidence>
<reference evidence="1 2" key="1">
    <citation type="journal article" date="2018" name="PLoS ONE">
        <title>The draft genome of Kipferlia bialata reveals reductive genome evolution in fornicate parasites.</title>
        <authorList>
            <person name="Tanifuji G."/>
            <person name="Takabayashi S."/>
            <person name="Kume K."/>
            <person name="Takagi M."/>
            <person name="Nakayama T."/>
            <person name="Kamikawa R."/>
            <person name="Inagaki Y."/>
            <person name="Hashimoto T."/>
        </authorList>
    </citation>
    <scope>NUCLEOTIDE SEQUENCE [LARGE SCALE GENOMIC DNA]</scope>
    <source>
        <strain evidence="1">NY0173</strain>
    </source>
</reference>
<dbReference type="AlphaFoldDB" id="A0A9K3GL24"/>
<organism evidence="1 2">
    <name type="scientific">Kipferlia bialata</name>
    <dbReference type="NCBI Taxonomy" id="797122"/>
    <lineage>
        <taxon>Eukaryota</taxon>
        <taxon>Metamonada</taxon>
        <taxon>Carpediemonas-like organisms</taxon>
        <taxon>Kipferlia</taxon>
    </lineage>
</organism>
<sequence length="183" mass="20777">MDNGKVYDLLSDLSKPGTPAARTPAARMAFRSRPLLSSLSQPVTFRPMRLLSSTPPARAARGPTPLRHLLEWDWWKAPEGVDPYSYEATTLMRRDRDIFIGRLYHELAIPYEVIDDWCYVNMCTLPRASFWVTLNEGFITFINFNEGIAKRVKKIHADPTAHPNSMLPRSLTETLRASAASSR</sequence>
<proteinExistence type="predicted"/>
<evidence type="ECO:0000313" key="2">
    <source>
        <dbReference type="Proteomes" id="UP000265618"/>
    </source>
</evidence>
<accession>A0A9K3GL24</accession>
<name>A0A9K3GL24_9EUKA</name>
<protein>
    <submittedName>
        <fullName evidence="1">Uncharacterized protein</fullName>
    </submittedName>
</protein>
<gene>
    <name evidence="1" type="ORF">KIPB_007960</name>
</gene>
<keyword evidence="2" id="KW-1185">Reference proteome</keyword>